<dbReference type="EMBL" id="BARV01042374">
    <property type="protein sequence ID" value="GAI47566.1"/>
    <property type="molecule type" value="Genomic_DNA"/>
</dbReference>
<dbReference type="AlphaFoldDB" id="X1PYG6"/>
<evidence type="ECO:0000313" key="1">
    <source>
        <dbReference type="EMBL" id="GAI47566.1"/>
    </source>
</evidence>
<name>X1PYG6_9ZZZZ</name>
<comment type="caution">
    <text evidence="1">The sequence shown here is derived from an EMBL/GenBank/DDBJ whole genome shotgun (WGS) entry which is preliminary data.</text>
</comment>
<accession>X1PYG6</accession>
<protein>
    <submittedName>
        <fullName evidence="1">Uncharacterized protein</fullName>
    </submittedName>
</protein>
<gene>
    <name evidence="1" type="ORF">S06H3_63753</name>
</gene>
<feature type="non-terminal residue" evidence="1">
    <location>
        <position position="130"/>
    </location>
</feature>
<proteinExistence type="predicted"/>
<reference evidence="1" key="1">
    <citation type="journal article" date="2014" name="Front. Microbiol.">
        <title>High frequency of phylogenetically diverse reductive dehalogenase-homologous genes in deep subseafloor sedimentary metagenomes.</title>
        <authorList>
            <person name="Kawai M."/>
            <person name="Futagami T."/>
            <person name="Toyoda A."/>
            <person name="Takaki Y."/>
            <person name="Nishi S."/>
            <person name="Hori S."/>
            <person name="Arai W."/>
            <person name="Tsubouchi T."/>
            <person name="Morono Y."/>
            <person name="Uchiyama I."/>
            <person name="Ito T."/>
            <person name="Fujiyama A."/>
            <person name="Inagaki F."/>
            <person name="Takami H."/>
        </authorList>
    </citation>
    <scope>NUCLEOTIDE SEQUENCE</scope>
    <source>
        <strain evidence="1">Expedition CK06-06</strain>
    </source>
</reference>
<sequence>GAYGEVYVLSTKTGMTWLAQVVGDYDVLAVGFSPFFADDEGIVAVVTDDYESATGLTRVTFAFAYTATGGGWGVDFGDAKVRDAYGDDFASSHARIAFPDDFDAYGIGTNVCFVGIYAGSDTDPDAMDGD</sequence>
<feature type="non-terminal residue" evidence="1">
    <location>
        <position position="1"/>
    </location>
</feature>
<organism evidence="1">
    <name type="scientific">marine sediment metagenome</name>
    <dbReference type="NCBI Taxonomy" id="412755"/>
    <lineage>
        <taxon>unclassified sequences</taxon>
        <taxon>metagenomes</taxon>
        <taxon>ecological metagenomes</taxon>
    </lineage>
</organism>